<feature type="transmembrane region" description="Helical" evidence="1">
    <location>
        <begin position="6"/>
        <end position="24"/>
    </location>
</feature>
<organism evidence="2">
    <name type="scientific">Siphoviridae sp. ct5wd11</name>
    <dbReference type="NCBI Taxonomy" id="2827781"/>
    <lineage>
        <taxon>Viruses</taxon>
        <taxon>Duplodnaviria</taxon>
        <taxon>Heunggongvirae</taxon>
        <taxon>Uroviricota</taxon>
        <taxon>Caudoviricetes</taxon>
    </lineage>
</organism>
<proteinExistence type="predicted"/>
<keyword evidence="1" id="KW-1133">Transmembrane helix</keyword>
<evidence type="ECO:0000256" key="1">
    <source>
        <dbReference type="SAM" id="Phobius"/>
    </source>
</evidence>
<dbReference type="EMBL" id="BK032654">
    <property type="protein sequence ID" value="DAF53478.1"/>
    <property type="molecule type" value="Genomic_DNA"/>
</dbReference>
<keyword evidence="1" id="KW-0812">Transmembrane</keyword>
<evidence type="ECO:0000313" key="2">
    <source>
        <dbReference type="EMBL" id="DAF53478.1"/>
    </source>
</evidence>
<accession>A0A8S5SR98</accession>
<sequence>MQEILKIFIQWFIPFACAGGFALISKQLKENKTSNEAMKASMLSLIRSQIVGKCESYMKQGYLAEYARYCLEELFKQYKALGGNHGIEVLVNKCYELPISKKEEK</sequence>
<protein>
    <submittedName>
        <fullName evidence="2">Holin protein</fullName>
    </submittedName>
</protein>
<reference evidence="2" key="1">
    <citation type="journal article" date="2021" name="Proc. Natl. Acad. Sci. U.S.A.">
        <title>A Catalog of Tens of Thousands of Viruses from Human Metagenomes Reveals Hidden Associations with Chronic Diseases.</title>
        <authorList>
            <person name="Tisza M.J."/>
            <person name="Buck C.B."/>
        </authorList>
    </citation>
    <scope>NUCLEOTIDE SEQUENCE</scope>
    <source>
        <strain evidence="2">Ct5wd11</strain>
    </source>
</reference>
<name>A0A8S5SR98_9CAUD</name>
<keyword evidence="1" id="KW-0472">Membrane</keyword>